<dbReference type="Proteomes" id="UP000001396">
    <property type="component" value="Unassembled WGS sequence"/>
</dbReference>
<gene>
    <name evidence="1" type="ORF">PPL_05966</name>
</gene>
<organism evidence="1 2">
    <name type="scientific">Heterostelium pallidum (strain ATCC 26659 / Pp 5 / PN500)</name>
    <name type="common">Cellular slime mold</name>
    <name type="synonym">Polysphondylium pallidum</name>
    <dbReference type="NCBI Taxonomy" id="670386"/>
    <lineage>
        <taxon>Eukaryota</taxon>
        <taxon>Amoebozoa</taxon>
        <taxon>Evosea</taxon>
        <taxon>Eumycetozoa</taxon>
        <taxon>Dictyostelia</taxon>
        <taxon>Acytosteliales</taxon>
        <taxon>Acytosteliaceae</taxon>
        <taxon>Heterostelium</taxon>
    </lineage>
</organism>
<keyword evidence="2" id="KW-1185">Reference proteome</keyword>
<dbReference type="RefSeq" id="XP_020433248.1">
    <property type="nucleotide sequence ID" value="XM_020576836.1"/>
</dbReference>
<dbReference type="EMBL" id="ADBJ01000026">
    <property type="protein sequence ID" value="EFA81130.1"/>
    <property type="molecule type" value="Genomic_DNA"/>
</dbReference>
<protein>
    <submittedName>
        <fullName evidence="1">Uncharacterized protein</fullName>
    </submittedName>
</protein>
<reference evidence="1 2" key="1">
    <citation type="journal article" date="2011" name="Genome Res.">
        <title>Phylogeny-wide analysis of social amoeba genomes highlights ancient origins for complex intercellular communication.</title>
        <authorList>
            <person name="Heidel A.J."/>
            <person name="Lawal H.M."/>
            <person name="Felder M."/>
            <person name="Schilde C."/>
            <person name="Helps N.R."/>
            <person name="Tunggal B."/>
            <person name="Rivero F."/>
            <person name="John U."/>
            <person name="Schleicher M."/>
            <person name="Eichinger L."/>
            <person name="Platzer M."/>
            <person name="Noegel A.A."/>
            <person name="Schaap P."/>
            <person name="Gloeckner G."/>
        </authorList>
    </citation>
    <scope>NUCLEOTIDE SEQUENCE [LARGE SCALE GENOMIC DNA]</scope>
    <source>
        <strain evidence="2">ATCC 26659 / Pp 5 / PN500</strain>
    </source>
</reference>
<comment type="caution">
    <text evidence="1">The sequence shown here is derived from an EMBL/GenBank/DDBJ whole genome shotgun (WGS) entry which is preliminary data.</text>
</comment>
<name>D3BBU7_HETP5</name>
<evidence type="ECO:0000313" key="1">
    <source>
        <dbReference type="EMBL" id="EFA81130.1"/>
    </source>
</evidence>
<dbReference type="AlphaFoldDB" id="D3BBU7"/>
<dbReference type="InParanoid" id="D3BBU7"/>
<sequence length="50" mass="5651">MMFGNFKRQCKTLLIMRASGAQNIMAPARIELAPSVNFSILRDRCTATIY</sequence>
<evidence type="ECO:0000313" key="2">
    <source>
        <dbReference type="Proteomes" id="UP000001396"/>
    </source>
</evidence>
<dbReference type="GeneID" id="31361450"/>
<accession>D3BBU7</accession>
<proteinExistence type="predicted"/>